<gene>
    <name evidence="1" type="ORF">DC041_0007433</name>
</gene>
<organism evidence="1 2">
    <name type="scientific">Schistosoma bovis</name>
    <name type="common">Blood fluke</name>
    <dbReference type="NCBI Taxonomy" id="6184"/>
    <lineage>
        <taxon>Eukaryota</taxon>
        <taxon>Metazoa</taxon>
        <taxon>Spiralia</taxon>
        <taxon>Lophotrochozoa</taxon>
        <taxon>Platyhelminthes</taxon>
        <taxon>Trematoda</taxon>
        <taxon>Digenea</taxon>
        <taxon>Strigeidida</taxon>
        <taxon>Schistosomatoidea</taxon>
        <taxon>Schistosomatidae</taxon>
        <taxon>Schistosoma</taxon>
    </lineage>
</organism>
<dbReference type="AlphaFoldDB" id="A0A430QR22"/>
<keyword evidence="2" id="KW-1185">Reference proteome</keyword>
<evidence type="ECO:0000313" key="2">
    <source>
        <dbReference type="Proteomes" id="UP000290809"/>
    </source>
</evidence>
<proteinExistence type="predicted"/>
<dbReference type="EMBL" id="QMKO01001463">
    <property type="protein sequence ID" value="RTG90087.1"/>
    <property type="molecule type" value="Genomic_DNA"/>
</dbReference>
<sequence length="157" mass="18211">MYRTSTLEHCPEFNLLRCVQNTTSNSPCDHILLKDSTYRTLNPDTFKYNNSSQPCHSLCSFNTSTNTNPISNNNNNNNNNNKYNTISDIHNPLTNDLIIDMNSSIINDNPYTLLKTSDIKHFNNKELIYQPLYTNSLKQYCITPILYKHDNIEEIKK</sequence>
<dbReference type="Proteomes" id="UP000290809">
    <property type="component" value="Unassembled WGS sequence"/>
</dbReference>
<accession>A0A430QR22</accession>
<protein>
    <submittedName>
        <fullName evidence="1">Uncharacterized protein</fullName>
    </submittedName>
</protein>
<reference evidence="1 2" key="1">
    <citation type="journal article" date="2019" name="PLoS Pathog.">
        <title>Genome sequence of the bovine parasite Schistosoma bovis Tanzania.</title>
        <authorList>
            <person name="Oey H."/>
            <person name="Zakrzewski M."/>
            <person name="Gobert G."/>
            <person name="Gravermann K."/>
            <person name="Stoye J."/>
            <person name="Jones M."/>
            <person name="Mcmanus D."/>
            <person name="Krause L."/>
        </authorList>
    </citation>
    <scope>NUCLEOTIDE SEQUENCE [LARGE SCALE GENOMIC DNA]</scope>
    <source>
        <strain evidence="1 2">TAN1997</strain>
    </source>
</reference>
<evidence type="ECO:0000313" key="1">
    <source>
        <dbReference type="EMBL" id="RTG90087.1"/>
    </source>
</evidence>
<name>A0A430QR22_SCHBO</name>
<comment type="caution">
    <text evidence="1">The sequence shown here is derived from an EMBL/GenBank/DDBJ whole genome shotgun (WGS) entry which is preliminary data.</text>
</comment>